<evidence type="ECO:0000256" key="1">
    <source>
        <dbReference type="SAM" id="MobiDB-lite"/>
    </source>
</evidence>
<feature type="non-terminal residue" evidence="2">
    <location>
        <position position="351"/>
    </location>
</feature>
<feature type="region of interest" description="Disordered" evidence="1">
    <location>
        <begin position="161"/>
        <end position="189"/>
    </location>
</feature>
<feature type="compositionally biased region" description="Basic and acidic residues" evidence="1">
    <location>
        <begin position="161"/>
        <end position="175"/>
    </location>
</feature>
<name>A0A9W7YCH8_9FUNG</name>
<evidence type="ECO:0000313" key="2">
    <source>
        <dbReference type="EMBL" id="KAJ1729062.1"/>
    </source>
</evidence>
<proteinExistence type="predicted"/>
<evidence type="ECO:0000313" key="3">
    <source>
        <dbReference type="Proteomes" id="UP001143981"/>
    </source>
</evidence>
<dbReference type="OrthoDB" id="5544325at2759"/>
<comment type="caution">
    <text evidence="2">The sequence shown here is derived from an EMBL/GenBank/DDBJ whole genome shotgun (WGS) entry which is preliminary data.</text>
</comment>
<gene>
    <name evidence="2" type="ORF">LPJ61_003709</name>
</gene>
<sequence length="351" mass="39379">MVSAGLARRVRQASVMGQRSSMGEDHRQLWIELAGLANTRGPSRVATQQRPRIATTAASAEQWAAFVEGSEAAARAGDRGRWEDTVIQQAIETLPTKQAQRERVRQGLMLHRAADLARRLGHQAKRNSRSERQRWMGMMEEANKLLSGGVPLAVLAQAKELADREGPPHEQDGRRRQSLTNNTQRKLQAAVRIDAERRNAREIRLAVQRRMDLFESNPGAVLRSLRRGRRYAVLDRVVVRNEATGLGEVYNTAEEVEARVSEHFNQHFSGVGDGEVHPNGIWAAEYRRRYELGLHTAMDPISDEEWAEAVKQSPRGKAPGRSGVTFELIRALGPRMLRWLQGLCDAALRGE</sequence>
<protein>
    <submittedName>
        <fullName evidence="2">Uncharacterized protein</fullName>
    </submittedName>
</protein>
<accession>A0A9W7YCH8</accession>
<reference evidence="2" key="1">
    <citation type="submission" date="2022-07" db="EMBL/GenBank/DDBJ databases">
        <title>Phylogenomic reconstructions and comparative analyses of Kickxellomycotina fungi.</title>
        <authorList>
            <person name="Reynolds N.K."/>
            <person name="Stajich J.E."/>
            <person name="Barry K."/>
            <person name="Grigoriev I.V."/>
            <person name="Crous P."/>
            <person name="Smith M.E."/>
        </authorList>
    </citation>
    <scope>NUCLEOTIDE SEQUENCE</scope>
    <source>
        <strain evidence="2">BCRC 34381</strain>
    </source>
</reference>
<keyword evidence="3" id="KW-1185">Reference proteome</keyword>
<dbReference type="EMBL" id="JANBOI010000682">
    <property type="protein sequence ID" value="KAJ1729062.1"/>
    <property type="molecule type" value="Genomic_DNA"/>
</dbReference>
<dbReference type="Proteomes" id="UP001143981">
    <property type="component" value="Unassembled WGS sequence"/>
</dbReference>
<organism evidence="2 3">
    <name type="scientific">Coemansia biformis</name>
    <dbReference type="NCBI Taxonomy" id="1286918"/>
    <lineage>
        <taxon>Eukaryota</taxon>
        <taxon>Fungi</taxon>
        <taxon>Fungi incertae sedis</taxon>
        <taxon>Zoopagomycota</taxon>
        <taxon>Kickxellomycotina</taxon>
        <taxon>Kickxellomycetes</taxon>
        <taxon>Kickxellales</taxon>
        <taxon>Kickxellaceae</taxon>
        <taxon>Coemansia</taxon>
    </lineage>
</organism>
<dbReference type="AlphaFoldDB" id="A0A9W7YCH8"/>